<organism evidence="2 3">
    <name type="scientific">Pseudoxanthomonas wuyuanensis</name>
    <dbReference type="NCBI Taxonomy" id="1073196"/>
    <lineage>
        <taxon>Bacteria</taxon>
        <taxon>Pseudomonadati</taxon>
        <taxon>Pseudomonadota</taxon>
        <taxon>Gammaproteobacteria</taxon>
        <taxon>Lysobacterales</taxon>
        <taxon>Lysobacteraceae</taxon>
        <taxon>Pseudoxanthomonas</taxon>
    </lineage>
</organism>
<evidence type="ECO:0000256" key="1">
    <source>
        <dbReference type="SAM" id="Phobius"/>
    </source>
</evidence>
<name>A0A286CWC8_9GAMM</name>
<keyword evidence="1" id="KW-0812">Transmembrane</keyword>
<keyword evidence="1" id="KW-0472">Membrane</keyword>
<dbReference type="RefSeq" id="WP_097120086.1">
    <property type="nucleotide sequence ID" value="NZ_OCND01000001.1"/>
</dbReference>
<proteinExistence type="predicted"/>
<dbReference type="EMBL" id="OCND01000001">
    <property type="protein sequence ID" value="SOD50695.1"/>
    <property type="molecule type" value="Genomic_DNA"/>
</dbReference>
<dbReference type="Proteomes" id="UP000219374">
    <property type="component" value="Unassembled WGS sequence"/>
</dbReference>
<gene>
    <name evidence="2" type="ORF">SAMN06296416_101282</name>
</gene>
<reference evidence="2 3" key="1">
    <citation type="submission" date="2017-09" db="EMBL/GenBank/DDBJ databases">
        <authorList>
            <person name="Ehlers B."/>
            <person name="Leendertz F.H."/>
        </authorList>
    </citation>
    <scope>NUCLEOTIDE SEQUENCE [LARGE SCALE GENOMIC DNA]</scope>
    <source>
        <strain evidence="2 3">CGMCC 1.10978</strain>
    </source>
</reference>
<dbReference type="InterPro" id="IPR046494">
    <property type="entry name" value="DUF6587"/>
</dbReference>
<feature type="transmembrane region" description="Helical" evidence="1">
    <location>
        <begin position="6"/>
        <end position="24"/>
    </location>
</feature>
<keyword evidence="1" id="KW-1133">Transmembrane helix</keyword>
<evidence type="ECO:0000313" key="3">
    <source>
        <dbReference type="Proteomes" id="UP000219374"/>
    </source>
</evidence>
<protein>
    <submittedName>
        <fullName evidence="2">Uncharacterized protein</fullName>
    </submittedName>
</protein>
<dbReference type="AlphaFoldDB" id="A0A286CWC8"/>
<evidence type="ECO:0000313" key="2">
    <source>
        <dbReference type="EMBL" id="SOD50695.1"/>
    </source>
</evidence>
<keyword evidence="3" id="KW-1185">Reference proteome</keyword>
<sequence length="83" mass="8824">MDTGLLLQYLVIAAAVLISAWVVANKQFPGGMRKLRIALALRLLREGRAEWLRAIGRRIAPPGRAADAACGGCNNCDPPAAGR</sequence>
<dbReference type="Pfam" id="PF20228">
    <property type="entry name" value="DUF6587"/>
    <property type="match status" value="1"/>
</dbReference>
<dbReference type="OrthoDB" id="5966734at2"/>
<accession>A0A286CWC8</accession>